<accession>A0A0C9UWK5</accession>
<dbReference type="Proteomes" id="UP000054279">
    <property type="component" value="Unassembled WGS sequence"/>
</dbReference>
<evidence type="ECO:0000313" key="1">
    <source>
        <dbReference type="EMBL" id="KIJ29530.1"/>
    </source>
</evidence>
<protein>
    <submittedName>
        <fullName evidence="1">Uncharacterized protein</fullName>
    </submittedName>
</protein>
<dbReference type="AlphaFoldDB" id="A0A0C9UWK5"/>
<evidence type="ECO:0000313" key="2">
    <source>
        <dbReference type="Proteomes" id="UP000054279"/>
    </source>
</evidence>
<dbReference type="EMBL" id="KN837281">
    <property type="protein sequence ID" value="KIJ29530.1"/>
    <property type="molecule type" value="Genomic_DNA"/>
</dbReference>
<gene>
    <name evidence="1" type="ORF">M422DRAFT_269065</name>
</gene>
<name>A0A0C9UWK5_SPHS4</name>
<proteinExistence type="predicted"/>
<reference evidence="1 2" key="1">
    <citation type="submission" date="2014-06" db="EMBL/GenBank/DDBJ databases">
        <title>Evolutionary Origins and Diversification of the Mycorrhizal Mutualists.</title>
        <authorList>
            <consortium name="DOE Joint Genome Institute"/>
            <consortium name="Mycorrhizal Genomics Consortium"/>
            <person name="Kohler A."/>
            <person name="Kuo A."/>
            <person name="Nagy L.G."/>
            <person name="Floudas D."/>
            <person name="Copeland A."/>
            <person name="Barry K.W."/>
            <person name="Cichocki N."/>
            <person name="Veneault-Fourrey C."/>
            <person name="LaButti K."/>
            <person name="Lindquist E.A."/>
            <person name="Lipzen A."/>
            <person name="Lundell T."/>
            <person name="Morin E."/>
            <person name="Murat C."/>
            <person name="Riley R."/>
            <person name="Ohm R."/>
            <person name="Sun H."/>
            <person name="Tunlid A."/>
            <person name="Henrissat B."/>
            <person name="Grigoriev I.V."/>
            <person name="Hibbett D.S."/>
            <person name="Martin F."/>
        </authorList>
    </citation>
    <scope>NUCLEOTIDE SEQUENCE [LARGE SCALE GENOMIC DNA]</scope>
    <source>
        <strain evidence="1 2">SS14</strain>
    </source>
</reference>
<organism evidence="1 2">
    <name type="scientific">Sphaerobolus stellatus (strain SS14)</name>
    <dbReference type="NCBI Taxonomy" id="990650"/>
    <lineage>
        <taxon>Eukaryota</taxon>
        <taxon>Fungi</taxon>
        <taxon>Dikarya</taxon>
        <taxon>Basidiomycota</taxon>
        <taxon>Agaricomycotina</taxon>
        <taxon>Agaricomycetes</taxon>
        <taxon>Phallomycetidae</taxon>
        <taxon>Geastrales</taxon>
        <taxon>Sphaerobolaceae</taxon>
        <taxon>Sphaerobolus</taxon>
    </lineage>
</organism>
<keyword evidence="2" id="KW-1185">Reference proteome</keyword>
<sequence>MANKVYRVRWAHVTAAEARGDTVEVTAKQSATQIPWKVLDWNSKRSEILNAKYMAFEQGSPENEIEDYTFLSTDNIQQNEAGGILAMHGLDEASVEDISSRWSIRWSRISGKGDKAERRVLYQW</sequence>
<dbReference type="HOGENOM" id="CLU_2005365_0_0_1"/>